<evidence type="ECO:0000256" key="1">
    <source>
        <dbReference type="SAM" id="MobiDB-lite"/>
    </source>
</evidence>
<feature type="compositionally biased region" description="Low complexity" evidence="1">
    <location>
        <begin position="16"/>
        <end position="31"/>
    </location>
</feature>
<dbReference type="OrthoDB" id="3350156at2759"/>
<dbReference type="EMBL" id="LN679111">
    <property type="protein sequence ID" value="CEL53241.1"/>
    <property type="molecule type" value="Genomic_DNA"/>
</dbReference>
<feature type="region of interest" description="Disordered" evidence="1">
    <location>
        <begin position="577"/>
        <end position="596"/>
    </location>
</feature>
<feature type="compositionally biased region" description="Low complexity" evidence="1">
    <location>
        <begin position="485"/>
        <end position="507"/>
    </location>
</feature>
<name>A0A0B7F593_THACB</name>
<reference evidence="2 3" key="1">
    <citation type="submission" date="2014-11" db="EMBL/GenBank/DDBJ databases">
        <authorList>
            <person name="Wibberg Daniel"/>
        </authorList>
    </citation>
    <scope>NUCLEOTIDE SEQUENCE [LARGE SCALE GENOMIC DNA]</scope>
    <source>
        <strain evidence="2">Rhizoctonia solani AG1-IB 7/3/14</strain>
    </source>
</reference>
<dbReference type="AlphaFoldDB" id="A0A0B7F593"/>
<proteinExistence type="predicted"/>
<feature type="region of interest" description="Disordered" evidence="1">
    <location>
        <begin position="16"/>
        <end position="55"/>
    </location>
</feature>
<gene>
    <name evidence="2" type="ORF">RSOLAG1IB_06207</name>
</gene>
<keyword evidence="3" id="KW-1185">Reference proteome</keyword>
<feature type="compositionally biased region" description="Low complexity" evidence="1">
    <location>
        <begin position="515"/>
        <end position="530"/>
    </location>
</feature>
<dbReference type="STRING" id="1108050.A0A0B7F593"/>
<sequence>MSSAFESVSGSVYGVRSVPSSIPSSPHSAPALPSPPTSPNLHGVSPPDSPSSLGSFPSALSAMGSIWSLDEVNVPRRDDELVAFSSQEHPESTHHLVIPSLALGPSLMPTPPPPETDAAYGEALGNVRILVLGGERSLADNLLMRSPQVVHIHGWDQPSGDVVACLEASTILADRERNVRLTVMPPYDPRDNEATKRAVSQVLQTLRASFQTLHHQLHPARAPGPDFTAMLASHRTPLVTAVVLVVSEPITAKEHDIISSIASHAPVITLPHPNRRRHPHPTRPQTRSNSQTGLDAHHLAPPPLSRHATQRPHGHDRGRTTLRRPQSHASPPFAATSPPFAPYYSASPPFAPVTASPPFPPPREYVLHLNGASELAYVLFHNPRTLAGLRDAAAARFVAWREREHDPALSPQTQIATREPQPAAGLFGFEDPEAGSDLELLQSSSDQEDENDIMVMRRLWQLNAREASTGEGGTLRPSTVREPLPSFVTPPSVGGVSPSSQRPSQSKVSHRSKHVSSPNSASASSYPPARRSTKGKAAALERSVYHDPLHVPSLVALAVSVLPQMIGRVLGFARTRNHKSQHGAIQSGNGKDDDGEGKGWDGLRILLRVGAACAATFCAGWVCGFWMS</sequence>
<evidence type="ECO:0000313" key="2">
    <source>
        <dbReference type="EMBL" id="CEL53241.1"/>
    </source>
</evidence>
<organism evidence="2 3">
    <name type="scientific">Thanatephorus cucumeris (strain AG1-IB / isolate 7/3/14)</name>
    <name type="common">Lettuce bottom rot fungus</name>
    <name type="synonym">Rhizoctonia solani</name>
    <dbReference type="NCBI Taxonomy" id="1108050"/>
    <lineage>
        <taxon>Eukaryota</taxon>
        <taxon>Fungi</taxon>
        <taxon>Dikarya</taxon>
        <taxon>Basidiomycota</taxon>
        <taxon>Agaricomycotina</taxon>
        <taxon>Agaricomycetes</taxon>
        <taxon>Cantharellales</taxon>
        <taxon>Ceratobasidiaceae</taxon>
        <taxon>Rhizoctonia</taxon>
        <taxon>Rhizoctonia solani AG-1</taxon>
    </lineage>
</organism>
<accession>A0A0B7F593</accession>
<evidence type="ECO:0000313" key="3">
    <source>
        <dbReference type="Proteomes" id="UP000059188"/>
    </source>
</evidence>
<dbReference type="Proteomes" id="UP000059188">
    <property type="component" value="Unassembled WGS sequence"/>
</dbReference>
<protein>
    <submittedName>
        <fullName evidence="2">Uncharacterized protein</fullName>
    </submittedName>
</protein>
<feature type="region of interest" description="Disordered" evidence="1">
    <location>
        <begin position="468"/>
        <end position="539"/>
    </location>
</feature>
<feature type="region of interest" description="Disordered" evidence="1">
    <location>
        <begin position="268"/>
        <end position="336"/>
    </location>
</feature>